<evidence type="ECO:0000256" key="1">
    <source>
        <dbReference type="SAM" id="MobiDB-lite"/>
    </source>
</evidence>
<proteinExistence type="predicted"/>
<dbReference type="Proteomes" id="UP001221757">
    <property type="component" value="Unassembled WGS sequence"/>
</dbReference>
<name>A0AAD7CT85_MYCRO</name>
<evidence type="ECO:0000313" key="2">
    <source>
        <dbReference type="EMBL" id="KAJ7661767.1"/>
    </source>
</evidence>
<sequence length="190" mass="20036">MAHLSTTGGPALSPPPVAYPALTRQMSSHQRTQGYTPSPRPPAAPLFAAFTSPDQTAGIAGIGALHAARCRLCASHCARGVLDVVRAAARRRQETPDARQATLAVAQDPSPYPHLRTVILPRFLSIARANTARNLETYGLLLGREVVGVAPSFPPPLTPNLTLKVDSCSIDKREGAVRRGDAADSEAACD</sequence>
<evidence type="ECO:0000313" key="3">
    <source>
        <dbReference type="Proteomes" id="UP001221757"/>
    </source>
</evidence>
<dbReference type="EMBL" id="JARKIE010000247">
    <property type="protein sequence ID" value="KAJ7661767.1"/>
    <property type="molecule type" value="Genomic_DNA"/>
</dbReference>
<feature type="compositionally biased region" description="Polar residues" evidence="1">
    <location>
        <begin position="25"/>
        <end position="35"/>
    </location>
</feature>
<keyword evidence="3" id="KW-1185">Reference proteome</keyword>
<dbReference type="AlphaFoldDB" id="A0AAD7CT85"/>
<protein>
    <submittedName>
        <fullName evidence="2">Uncharacterized protein</fullName>
    </submittedName>
</protein>
<organism evidence="2 3">
    <name type="scientific">Mycena rosella</name>
    <name type="common">Pink bonnet</name>
    <name type="synonym">Agaricus rosellus</name>
    <dbReference type="NCBI Taxonomy" id="1033263"/>
    <lineage>
        <taxon>Eukaryota</taxon>
        <taxon>Fungi</taxon>
        <taxon>Dikarya</taxon>
        <taxon>Basidiomycota</taxon>
        <taxon>Agaricomycotina</taxon>
        <taxon>Agaricomycetes</taxon>
        <taxon>Agaricomycetidae</taxon>
        <taxon>Agaricales</taxon>
        <taxon>Marasmiineae</taxon>
        <taxon>Mycenaceae</taxon>
        <taxon>Mycena</taxon>
    </lineage>
</organism>
<gene>
    <name evidence="2" type="ORF">B0H17DRAFT_320654</name>
</gene>
<feature type="region of interest" description="Disordered" evidence="1">
    <location>
        <begin position="25"/>
        <end position="44"/>
    </location>
</feature>
<comment type="caution">
    <text evidence="2">The sequence shown here is derived from an EMBL/GenBank/DDBJ whole genome shotgun (WGS) entry which is preliminary data.</text>
</comment>
<accession>A0AAD7CT85</accession>
<reference evidence="2" key="1">
    <citation type="submission" date="2023-03" db="EMBL/GenBank/DDBJ databases">
        <title>Massive genome expansion in bonnet fungi (Mycena s.s.) driven by repeated elements and novel gene families across ecological guilds.</title>
        <authorList>
            <consortium name="Lawrence Berkeley National Laboratory"/>
            <person name="Harder C.B."/>
            <person name="Miyauchi S."/>
            <person name="Viragh M."/>
            <person name="Kuo A."/>
            <person name="Thoen E."/>
            <person name="Andreopoulos B."/>
            <person name="Lu D."/>
            <person name="Skrede I."/>
            <person name="Drula E."/>
            <person name="Henrissat B."/>
            <person name="Morin E."/>
            <person name="Kohler A."/>
            <person name="Barry K."/>
            <person name="LaButti K."/>
            <person name="Morin E."/>
            <person name="Salamov A."/>
            <person name="Lipzen A."/>
            <person name="Mereny Z."/>
            <person name="Hegedus B."/>
            <person name="Baldrian P."/>
            <person name="Stursova M."/>
            <person name="Weitz H."/>
            <person name="Taylor A."/>
            <person name="Grigoriev I.V."/>
            <person name="Nagy L.G."/>
            <person name="Martin F."/>
            <person name="Kauserud H."/>
        </authorList>
    </citation>
    <scope>NUCLEOTIDE SEQUENCE</scope>
    <source>
        <strain evidence="2">CBHHK067</strain>
    </source>
</reference>